<sequence>MAFAHHAQVLALVQAAAVKRHQTAGLRTRRQIGQYGGKIAHGHIGLAIIEQGSWIARGQRQQAYAQARSLARQNRVQRRNQRGSRGIGHGDHERGGGRLGIELIGCECTLQMLQGLAYHRPQGLGTRRRLHALSLAHQQLVAQDLAQPAHGIADRRLGDAELVRRAREAALGHDLVEDAQQIEIQRTKVQRHGITQYITAVNATDSKYKFEHT</sequence>
<proteinExistence type="predicted"/>
<comment type="caution">
    <text evidence="2">The sequence shown here is derived from an EMBL/GenBank/DDBJ whole genome shotgun (WGS) entry which is preliminary data.</text>
</comment>
<dbReference type="AlphaFoldDB" id="A0A645F9F8"/>
<name>A0A645F9F8_9ZZZZ</name>
<reference evidence="2" key="1">
    <citation type="submission" date="2019-08" db="EMBL/GenBank/DDBJ databases">
        <authorList>
            <person name="Kucharzyk K."/>
            <person name="Murdoch R.W."/>
            <person name="Higgins S."/>
            <person name="Loffler F."/>
        </authorList>
    </citation>
    <scope>NUCLEOTIDE SEQUENCE</scope>
</reference>
<organism evidence="2">
    <name type="scientific">bioreactor metagenome</name>
    <dbReference type="NCBI Taxonomy" id="1076179"/>
    <lineage>
        <taxon>unclassified sequences</taxon>
        <taxon>metagenomes</taxon>
        <taxon>ecological metagenomes</taxon>
    </lineage>
</organism>
<dbReference type="EMBL" id="VSSQ01057122">
    <property type="protein sequence ID" value="MPN10931.1"/>
    <property type="molecule type" value="Genomic_DNA"/>
</dbReference>
<dbReference type="AntiFam" id="ANF00093">
    <property type="entry name" value="Shadow ORF (opposite nagR)"/>
</dbReference>
<gene>
    <name evidence="2" type="ORF">SDC9_158228</name>
</gene>
<evidence type="ECO:0000313" key="2">
    <source>
        <dbReference type="EMBL" id="MPN10931.1"/>
    </source>
</evidence>
<accession>A0A645F9F8</accession>
<feature type="region of interest" description="Disordered" evidence="1">
    <location>
        <begin position="70"/>
        <end position="93"/>
    </location>
</feature>
<protein>
    <submittedName>
        <fullName evidence="2">Uncharacterized protein</fullName>
    </submittedName>
</protein>
<evidence type="ECO:0000256" key="1">
    <source>
        <dbReference type="SAM" id="MobiDB-lite"/>
    </source>
</evidence>